<proteinExistence type="predicted"/>
<evidence type="ECO:0000256" key="2">
    <source>
        <dbReference type="ARBA" id="ARBA00004370"/>
    </source>
</evidence>
<dbReference type="PROSITE" id="PS50109">
    <property type="entry name" value="HIS_KIN"/>
    <property type="match status" value="1"/>
</dbReference>
<reference evidence="9 10" key="1">
    <citation type="submission" date="2017-06" db="EMBL/GenBank/DDBJ databases">
        <title>Novel microbial phyla capable of carbon fixation and sulfur reduction in deep-sea sediments.</title>
        <authorList>
            <person name="Huang J."/>
            <person name="Baker B."/>
            <person name="Wang Y."/>
        </authorList>
    </citation>
    <scope>NUCLEOTIDE SEQUENCE [LARGE SCALE GENOMIC DNA]</scope>
    <source>
        <strain evidence="9">B3_TA06</strain>
    </source>
</reference>
<dbReference type="Gene3D" id="1.10.287.130">
    <property type="match status" value="1"/>
</dbReference>
<dbReference type="PANTHER" id="PTHR42878">
    <property type="entry name" value="TWO-COMPONENT HISTIDINE KINASE"/>
    <property type="match status" value="1"/>
</dbReference>
<dbReference type="EC" id="2.7.13.3" evidence="3"/>
<dbReference type="Gene3D" id="3.30.450.40">
    <property type="match status" value="3"/>
</dbReference>
<keyword evidence="6" id="KW-0418">Kinase</keyword>
<dbReference type="GO" id="GO:0016020">
    <property type="term" value="C:membrane"/>
    <property type="evidence" value="ECO:0007669"/>
    <property type="project" value="UniProtKB-SubCell"/>
</dbReference>
<gene>
    <name evidence="9" type="ORF">CEE36_04045</name>
</gene>
<dbReference type="InterPro" id="IPR036890">
    <property type="entry name" value="HATPase_C_sf"/>
</dbReference>
<dbReference type="InterPro" id="IPR003661">
    <property type="entry name" value="HisK_dim/P_dom"/>
</dbReference>
<dbReference type="SUPFAM" id="SSF47384">
    <property type="entry name" value="Homodimeric domain of signal transducing histidine kinase"/>
    <property type="match status" value="1"/>
</dbReference>
<keyword evidence="4" id="KW-0597">Phosphoprotein</keyword>
<dbReference type="InterPro" id="IPR004358">
    <property type="entry name" value="Sig_transdc_His_kin-like_C"/>
</dbReference>
<dbReference type="GO" id="GO:0000155">
    <property type="term" value="F:phosphorelay sensor kinase activity"/>
    <property type="evidence" value="ECO:0007669"/>
    <property type="project" value="InterPro"/>
</dbReference>
<evidence type="ECO:0000256" key="3">
    <source>
        <dbReference type="ARBA" id="ARBA00012438"/>
    </source>
</evidence>
<protein>
    <recommendedName>
        <fullName evidence="3">histidine kinase</fullName>
        <ecNumber evidence="3">2.7.13.3</ecNumber>
    </recommendedName>
</protein>
<evidence type="ECO:0000259" key="7">
    <source>
        <dbReference type="PROSITE" id="PS50109"/>
    </source>
</evidence>
<dbReference type="PANTHER" id="PTHR42878:SF15">
    <property type="entry name" value="BACTERIOPHYTOCHROME"/>
    <property type="match status" value="1"/>
</dbReference>
<dbReference type="InterPro" id="IPR003018">
    <property type="entry name" value="GAF"/>
</dbReference>
<sequence length="841" mass="95026">MSEDKEKAVAPGSGEDYREYVRKRLALIAPVIQKVSLGEFSEKIDIPQGAEDEFTELLVGLNLMIDDLRFMFDENREKTAELERRFTELSIFNEIGRALGSTLQLSELLEVIYNQTGRIMDTENFYIALYDEKSASIEFPLFIDEGKRVDIPPRRFGNGLTEYIISTLKPLLIRKDVTSVTRRLGIDMVLKGDEPQCWLGVPMISHEKVLGVISVQSVREPNIYDEDHKRLLEAIANQAAGAVANARAYQELERRVAELAAFNEVGRALGSTLKLEEQLKIVYEQARGVMPADHFYVALYHPADEDAGAGAEIEFVFNIQDGLLAPPRIRPFGKGLTEYIIRTRKPLLIQRDLENRIKELDLDVVIRGTPARSWLGVPLIVRNEVIGVVAAQSVEREEAYDEGHKEFLTSLASQTSGVIDNARAYRELENRLTELSVLNEISRAISSTLDIEELYRVVHEQIKRLMAGENFYIALYDPQRDEVGFPYAIEHGQRIPTGEGEWATRRAGHGMTEYVIRSAKPQVVRGDSQVELSKMEINHIGKASRSWIGAPMIARNEVIGVMAVQAFDPEIRYSRKHLRLLQLVANQAAPAVENAKAYAVLERRVAERTADLQKSNEALEDFVYTASHDLKAPLRAVLGFSQFLVEDFGSMLPEEGKMYVERMSQNAKRMERLIDDLLELSRVGRIKEPYEETDIDELLNEVISTLAPGENVSICVEGPMPHIICERVRIGQVFANLISNAVEYNDKEHAEITIGFEDHVDEVEFFVSDNGPGIDERYFEKIFKIFQRLSSDGSGTGVGLALVKKIIQDHKGRIWVESVVGKGTTFRFLIPKNRETNEEEL</sequence>
<evidence type="ECO:0000256" key="5">
    <source>
        <dbReference type="ARBA" id="ARBA00022679"/>
    </source>
</evidence>
<keyword evidence="5" id="KW-0808">Transferase</keyword>
<evidence type="ECO:0000313" key="9">
    <source>
        <dbReference type="EMBL" id="TKJ43514.1"/>
    </source>
</evidence>
<dbReference type="GO" id="GO:0007234">
    <property type="term" value="P:osmosensory signaling via phosphorelay pathway"/>
    <property type="evidence" value="ECO:0007669"/>
    <property type="project" value="TreeGrafter"/>
</dbReference>
<dbReference type="AlphaFoldDB" id="A0A532V8G8"/>
<feature type="domain" description="HAMP" evidence="8">
    <location>
        <begin position="19"/>
        <end position="73"/>
    </location>
</feature>
<comment type="subcellular location">
    <subcellularLocation>
        <location evidence="2">Membrane</location>
    </subcellularLocation>
</comment>
<dbReference type="SMART" id="SM00387">
    <property type="entry name" value="HATPase_c"/>
    <property type="match status" value="1"/>
</dbReference>
<accession>A0A532V8G8</accession>
<dbReference type="InterPro" id="IPR029016">
    <property type="entry name" value="GAF-like_dom_sf"/>
</dbReference>
<dbReference type="PRINTS" id="PR00344">
    <property type="entry name" value="BCTRLSENSOR"/>
</dbReference>
<dbReference type="Gene3D" id="3.30.565.10">
    <property type="entry name" value="Histidine kinase-like ATPase, C-terminal domain"/>
    <property type="match status" value="1"/>
</dbReference>
<feature type="domain" description="Histidine kinase" evidence="7">
    <location>
        <begin position="625"/>
        <end position="834"/>
    </location>
</feature>
<dbReference type="Pfam" id="PF13185">
    <property type="entry name" value="GAF_2"/>
    <property type="match status" value="3"/>
</dbReference>
<dbReference type="InterPro" id="IPR050351">
    <property type="entry name" value="BphY/WalK/GraS-like"/>
</dbReference>
<comment type="catalytic activity">
    <reaction evidence="1">
        <text>ATP + protein L-histidine = ADP + protein N-phospho-L-histidine.</text>
        <dbReference type="EC" id="2.7.13.3"/>
    </reaction>
</comment>
<dbReference type="SMART" id="SM00388">
    <property type="entry name" value="HisKA"/>
    <property type="match status" value="1"/>
</dbReference>
<evidence type="ECO:0000256" key="4">
    <source>
        <dbReference type="ARBA" id="ARBA00022553"/>
    </source>
</evidence>
<dbReference type="Pfam" id="PF00512">
    <property type="entry name" value="HisKA"/>
    <property type="match status" value="1"/>
</dbReference>
<dbReference type="PROSITE" id="PS50885">
    <property type="entry name" value="HAMP"/>
    <property type="match status" value="1"/>
</dbReference>
<dbReference type="SUPFAM" id="SSF55874">
    <property type="entry name" value="ATPase domain of HSP90 chaperone/DNA topoisomerase II/histidine kinase"/>
    <property type="match status" value="1"/>
</dbReference>
<evidence type="ECO:0000259" key="8">
    <source>
        <dbReference type="PROSITE" id="PS50885"/>
    </source>
</evidence>
<dbReference type="SUPFAM" id="SSF55781">
    <property type="entry name" value="GAF domain-like"/>
    <property type="match status" value="3"/>
</dbReference>
<dbReference type="FunFam" id="3.30.565.10:FF:000006">
    <property type="entry name" value="Sensor histidine kinase WalK"/>
    <property type="match status" value="1"/>
</dbReference>
<evidence type="ECO:0000313" key="10">
    <source>
        <dbReference type="Proteomes" id="UP000317778"/>
    </source>
</evidence>
<evidence type="ECO:0000256" key="1">
    <source>
        <dbReference type="ARBA" id="ARBA00000085"/>
    </source>
</evidence>
<dbReference type="InterPro" id="IPR003594">
    <property type="entry name" value="HATPase_dom"/>
</dbReference>
<organism evidence="9 10">
    <name type="scientific">candidate division TA06 bacterium B3_TA06</name>
    <dbReference type="NCBI Taxonomy" id="2012487"/>
    <lineage>
        <taxon>Bacteria</taxon>
        <taxon>Bacteria division TA06</taxon>
    </lineage>
</organism>
<dbReference type="InterPro" id="IPR036097">
    <property type="entry name" value="HisK_dim/P_sf"/>
</dbReference>
<comment type="caution">
    <text evidence="9">The sequence shown here is derived from an EMBL/GenBank/DDBJ whole genome shotgun (WGS) entry which is preliminary data.</text>
</comment>
<dbReference type="SMART" id="SM00065">
    <property type="entry name" value="GAF"/>
    <property type="match status" value="3"/>
</dbReference>
<dbReference type="GO" id="GO:0000156">
    <property type="term" value="F:phosphorelay response regulator activity"/>
    <property type="evidence" value="ECO:0007669"/>
    <property type="project" value="TreeGrafter"/>
</dbReference>
<dbReference type="CDD" id="cd00082">
    <property type="entry name" value="HisKA"/>
    <property type="match status" value="1"/>
</dbReference>
<dbReference type="GO" id="GO:0030295">
    <property type="term" value="F:protein kinase activator activity"/>
    <property type="evidence" value="ECO:0007669"/>
    <property type="project" value="TreeGrafter"/>
</dbReference>
<dbReference type="Proteomes" id="UP000317778">
    <property type="component" value="Unassembled WGS sequence"/>
</dbReference>
<evidence type="ECO:0000256" key="6">
    <source>
        <dbReference type="ARBA" id="ARBA00022777"/>
    </source>
</evidence>
<dbReference type="Pfam" id="PF02518">
    <property type="entry name" value="HATPase_c"/>
    <property type="match status" value="1"/>
</dbReference>
<dbReference type="EMBL" id="NJBO01000004">
    <property type="protein sequence ID" value="TKJ43514.1"/>
    <property type="molecule type" value="Genomic_DNA"/>
</dbReference>
<name>A0A532V8G8_UNCT6</name>
<dbReference type="InterPro" id="IPR005467">
    <property type="entry name" value="His_kinase_dom"/>
</dbReference>
<dbReference type="InterPro" id="IPR003660">
    <property type="entry name" value="HAMP_dom"/>
</dbReference>